<evidence type="ECO:0000256" key="4">
    <source>
        <dbReference type="SAM" id="Phobius"/>
    </source>
</evidence>
<sequence length="639" mass="71446">MRLNSLAAKIITAMLISATLIFSIQIYLTTNSELTRLTNNAKEYLIAKTNQEVEKINSDFLRIDQGAKGLASLIAANKENNTDLNLEYIRSLIKDIDLVIGSGFWMEPYKYSKNQKYFGPYLYKDNDDIILTWDYSNSDYDYFNYDWYKNGFKSKDSTWTEPYYDEVSEITMMTYTTPIYSNNEVIGVTTLDISLKDMINYIKNIKVSENGQVYLINDIGNFIVSPDHSEHSINIKDKAKSKFSGFASEILSKENTQIINKQLAGEDYFIAYSSIGNTGLKLILTFPLKDLGIKEKVIFSLITSIFSLILFMIILYYLLKYLVINPITITSQFSQFVSQGDFTKDIPSKYTKRADEIGKLAISFDTMSNNLRDMIRKLMNISEQMASSSQELSASAEEGTTSIEGTNELIENITATIEQISASAERVANFAQESNLKTEIGTINIQDTLATMTDISKTVARAVTVVNTLNNTSQKIEQIIEMITNIADQTNLLALNAAIEAARAGEAGKGFAVVADEIRDLAEETNKATEEIKKLISETKDKTTLGIEVINEVANITKHGEDVVSKTGEVFAEISSASEETSIQIEETAKATHELAQNSSQITESTNEIKNMSDEIAYSAQELSNMSIELSNLIDKFKV</sequence>
<feature type="domain" description="Methyl-accepting transducer" evidence="5">
    <location>
        <begin position="374"/>
        <end position="610"/>
    </location>
</feature>
<dbReference type="CDD" id="cd12913">
    <property type="entry name" value="PDC1_MCP_like"/>
    <property type="match status" value="1"/>
</dbReference>
<accession>A0A1C0AD35</accession>
<dbReference type="Gene3D" id="1.10.287.950">
    <property type="entry name" value="Methyl-accepting chemotaxis protein"/>
    <property type="match status" value="1"/>
</dbReference>
<dbReference type="SUPFAM" id="SSF103190">
    <property type="entry name" value="Sensory domain-like"/>
    <property type="match status" value="1"/>
</dbReference>
<organism evidence="7 8">
    <name type="scientific">Orenia metallireducens</name>
    <dbReference type="NCBI Taxonomy" id="1413210"/>
    <lineage>
        <taxon>Bacteria</taxon>
        <taxon>Bacillati</taxon>
        <taxon>Bacillota</taxon>
        <taxon>Clostridia</taxon>
        <taxon>Halanaerobiales</taxon>
        <taxon>Halobacteroidaceae</taxon>
        <taxon>Orenia</taxon>
    </lineage>
</organism>
<dbReference type="EMBL" id="LWDV01000005">
    <property type="protein sequence ID" value="OCL28532.1"/>
    <property type="molecule type" value="Genomic_DNA"/>
</dbReference>
<evidence type="ECO:0000256" key="1">
    <source>
        <dbReference type="ARBA" id="ARBA00023224"/>
    </source>
</evidence>
<reference evidence="7 8" key="2">
    <citation type="submission" date="2016-08" db="EMBL/GenBank/DDBJ databases">
        <title>Orenia metallireducens sp. nov. strain Z6, a Novel Metal-reducing Firmicute from the Deep Subsurface.</title>
        <authorList>
            <person name="Maxim B.I."/>
            <person name="Kenneth K."/>
            <person name="Flynn T.M."/>
            <person name="Oloughlin E.J."/>
            <person name="Locke R.A."/>
            <person name="Weber J.R."/>
            <person name="Egan S.M."/>
            <person name="Mackie R.I."/>
            <person name="Cann I.K."/>
        </authorList>
    </citation>
    <scope>NUCLEOTIDE SEQUENCE [LARGE SCALE GENOMIC DNA]</scope>
    <source>
        <strain evidence="7 8">Z6</strain>
    </source>
</reference>
<keyword evidence="4" id="KW-0472">Membrane</keyword>
<dbReference type="PRINTS" id="PR00260">
    <property type="entry name" value="CHEMTRNSDUCR"/>
</dbReference>
<reference evidence="8" key="1">
    <citation type="submission" date="2016-07" db="EMBL/GenBank/DDBJ databases">
        <authorList>
            <person name="Florea S."/>
            <person name="Webb J.S."/>
            <person name="Jaromczyk J."/>
            <person name="Schardl C.L."/>
        </authorList>
    </citation>
    <scope>NUCLEOTIDE SEQUENCE [LARGE SCALE GENOMIC DNA]</scope>
    <source>
        <strain evidence="8">Z6</strain>
    </source>
</reference>
<evidence type="ECO:0000313" key="8">
    <source>
        <dbReference type="Proteomes" id="UP000093514"/>
    </source>
</evidence>
<dbReference type="InterPro" id="IPR004089">
    <property type="entry name" value="MCPsignal_dom"/>
</dbReference>
<evidence type="ECO:0000259" key="5">
    <source>
        <dbReference type="PROSITE" id="PS50111"/>
    </source>
</evidence>
<evidence type="ECO:0008006" key="9">
    <source>
        <dbReference type="Google" id="ProtNLM"/>
    </source>
</evidence>
<feature type="domain" description="HAMP" evidence="6">
    <location>
        <begin position="321"/>
        <end position="376"/>
    </location>
</feature>
<name>A0A1C0AD35_9FIRM</name>
<dbReference type="GO" id="GO:0006935">
    <property type="term" value="P:chemotaxis"/>
    <property type="evidence" value="ECO:0007669"/>
    <property type="project" value="InterPro"/>
</dbReference>
<dbReference type="CDD" id="cd12912">
    <property type="entry name" value="PDC2_MCP_like"/>
    <property type="match status" value="1"/>
</dbReference>
<dbReference type="Pfam" id="PF22673">
    <property type="entry name" value="MCP-like_PDC_1"/>
    <property type="match status" value="1"/>
</dbReference>
<dbReference type="PROSITE" id="PS50111">
    <property type="entry name" value="CHEMOTAXIS_TRANSDUC_2"/>
    <property type="match status" value="1"/>
</dbReference>
<dbReference type="GO" id="GO:0007165">
    <property type="term" value="P:signal transduction"/>
    <property type="evidence" value="ECO:0007669"/>
    <property type="project" value="UniProtKB-KW"/>
</dbReference>
<dbReference type="SMART" id="SM00304">
    <property type="entry name" value="HAMP"/>
    <property type="match status" value="2"/>
</dbReference>
<dbReference type="GO" id="GO:0016020">
    <property type="term" value="C:membrane"/>
    <property type="evidence" value="ECO:0007669"/>
    <property type="project" value="InterPro"/>
</dbReference>
<gene>
    <name evidence="7" type="ORF">U472_01210</name>
</gene>
<dbReference type="PANTHER" id="PTHR32089">
    <property type="entry name" value="METHYL-ACCEPTING CHEMOTAXIS PROTEIN MCPB"/>
    <property type="match status" value="1"/>
</dbReference>
<dbReference type="PROSITE" id="PS50885">
    <property type="entry name" value="HAMP"/>
    <property type="match status" value="1"/>
</dbReference>
<dbReference type="RefSeq" id="WP_068714690.1">
    <property type="nucleotide sequence ID" value="NZ_LWDV01000005.1"/>
</dbReference>
<evidence type="ECO:0000256" key="2">
    <source>
        <dbReference type="ARBA" id="ARBA00029447"/>
    </source>
</evidence>
<dbReference type="AlphaFoldDB" id="A0A1C0AD35"/>
<dbReference type="GO" id="GO:0004888">
    <property type="term" value="F:transmembrane signaling receptor activity"/>
    <property type="evidence" value="ECO:0007669"/>
    <property type="project" value="InterPro"/>
</dbReference>
<dbReference type="CDD" id="cd06225">
    <property type="entry name" value="HAMP"/>
    <property type="match status" value="1"/>
</dbReference>
<dbReference type="InterPro" id="IPR003660">
    <property type="entry name" value="HAMP_dom"/>
</dbReference>
<feature type="transmembrane region" description="Helical" evidence="4">
    <location>
        <begin position="6"/>
        <end position="28"/>
    </location>
</feature>
<dbReference type="CDD" id="cd11386">
    <property type="entry name" value="MCP_signal"/>
    <property type="match status" value="1"/>
</dbReference>
<comment type="similarity">
    <text evidence="2">Belongs to the methyl-accepting chemotaxis (MCP) protein family.</text>
</comment>
<keyword evidence="4" id="KW-1133">Transmembrane helix</keyword>
<feature type="transmembrane region" description="Helical" evidence="4">
    <location>
        <begin position="297"/>
        <end position="319"/>
    </location>
</feature>
<dbReference type="OrthoDB" id="9760371at2"/>
<dbReference type="InterPro" id="IPR029151">
    <property type="entry name" value="Sensor-like_sf"/>
</dbReference>
<comment type="caution">
    <text evidence="7">The sequence shown here is derived from an EMBL/GenBank/DDBJ whole genome shotgun (WGS) entry which is preliminary data.</text>
</comment>
<dbReference type="SUPFAM" id="SSF58104">
    <property type="entry name" value="Methyl-accepting chemotaxis protein (MCP) signaling domain"/>
    <property type="match status" value="1"/>
</dbReference>
<dbReference type="SMART" id="SM00283">
    <property type="entry name" value="MA"/>
    <property type="match status" value="1"/>
</dbReference>
<evidence type="ECO:0000259" key="6">
    <source>
        <dbReference type="PROSITE" id="PS50885"/>
    </source>
</evidence>
<keyword evidence="8" id="KW-1185">Reference proteome</keyword>
<dbReference type="Pfam" id="PF00015">
    <property type="entry name" value="MCPsignal"/>
    <property type="match status" value="1"/>
</dbReference>
<dbReference type="PANTHER" id="PTHR32089:SF112">
    <property type="entry name" value="LYSOZYME-LIKE PROTEIN-RELATED"/>
    <property type="match status" value="1"/>
</dbReference>
<evidence type="ECO:0000313" key="7">
    <source>
        <dbReference type="EMBL" id="OCL28532.1"/>
    </source>
</evidence>
<dbReference type="Proteomes" id="UP000093514">
    <property type="component" value="Unassembled WGS sequence"/>
</dbReference>
<keyword evidence="4" id="KW-0812">Transmembrane</keyword>
<dbReference type="Gene3D" id="3.30.450.20">
    <property type="entry name" value="PAS domain"/>
    <property type="match status" value="2"/>
</dbReference>
<keyword evidence="1 3" id="KW-0807">Transducer</keyword>
<proteinExistence type="inferred from homology"/>
<dbReference type="InterPro" id="IPR004090">
    <property type="entry name" value="Chemotax_Me-accpt_rcpt"/>
</dbReference>
<protein>
    <recommendedName>
        <fullName evidence="9">Methyl-accepting chemotaxis sensory transducer with Cache sensor</fullName>
    </recommendedName>
</protein>
<evidence type="ECO:0000256" key="3">
    <source>
        <dbReference type="PROSITE-ProRule" id="PRU00284"/>
    </source>
</evidence>
<dbReference type="Pfam" id="PF00672">
    <property type="entry name" value="HAMP"/>
    <property type="match status" value="1"/>
</dbReference>